<sequence length="75" mass="8125">MEVKIGVQFAPRELVLESTQSQDEVEQAVAEALGGRSGLLSLVDEKGRRVVVPADKIAYVEIAESELRRVGFGTP</sequence>
<dbReference type="Pfam" id="PF11305">
    <property type="entry name" value="DUF3107"/>
    <property type="match status" value="1"/>
</dbReference>
<keyword evidence="2" id="KW-1185">Reference proteome</keyword>
<evidence type="ECO:0000313" key="1">
    <source>
        <dbReference type="EMBL" id="GAA0283377.1"/>
    </source>
</evidence>
<reference evidence="1 2" key="1">
    <citation type="journal article" date="2019" name="Int. J. Syst. Evol. Microbiol.">
        <title>The Global Catalogue of Microorganisms (GCM) 10K type strain sequencing project: providing services to taxonomists for standard genome sequencing and annotation.</title>
        <authorList>
            <consortium name="The Broad Institute Genomics Platform"/>
            <consortium name="The Broad Institute Genome Sequencing Center for Infectious Disease"/>
            <person name="Wu L."/>
            <person name="Ma J."/>
        </authorList>
    </citation>
    <scope>NUCLEOTIDE SEQUENCE [LARGE SCALE GENOMIC DNA]</scope>
    <source>
        <strain evidence="1 2">JCM 10425</strain>
    </source>
</reference>
<organism evidence="1 2">
    <name type="scientific">Cryptosporangium japonicum</name>
    <dbReference type="NCBI Taxonomy" id="80872"/>
    <lineage>
        <taxon>Bacteria</taxon>
        <taxon>Bacillati</taxon>
        <taxon>Actinomycetota</taxon>
        <taxon>Actinomycetes</taxon>
        <taxon>Cryptosporangiales</taxon>
        <taxon>Cryptosporangiaceae</taxon>
        <taxon>Cryptosporangium</taxon>
    </lineage>
</organism>
<evidence type="ECO:0000313" key="2">
    <source>
        <dbReference type="Proteomes" id="UP001500967"/>
    </source>
</evidence>
<name>A0ABN0VAB5_9ACTN</name>
<dbReference type="RefSeq" id="WP_344654569.1">
    <property type="nucleotide sequence ID" value="NZ_BAAAGX010000046.1"/>
</dbReference>
<protein>
    <submittedName>
        <fullName evidence="1">DUF3107 domain-containing protein</fullName>
    </submittedName>
</protein>
<dbReference type="Proteomes" id="UP001500967">
    <property type="component" value="Unassembled WGS sequence"/>
</dbReference>
<dbReference type="InterPro" id="IPR021456">
    <property type="entry name" value="DUF3107"/>
</dbReference>
<accession>A0ABN0VAB5</accession>
<gene>
    <name evidence="1" type="ORF">GCM10009539_84280</name>
</gene>
<comment type="caution">
    <text evidence="1">The sequence shown here is derived from an EMBL/GenBank/DDBJ whole genome shotgun (WGS) entry which is preliminary data.</text>
</comment>
<proteinExistence type="predicted"/>
<dbReference type="EMBL" id="BAAAGX010000046">
    <property type="protein sequence ID" value="GAA0283377.1"/>
    <property type="molecule type" value="Genomic_DNA"/>
</dbReference>